<comment type="caution">
    <text evidence="1">The sequence shown here is derived from an EMBL/GenBank/DDBJ whole genome shotgun (WGS) entry which is preliminary data.</text>
</comment>
<protein>
    <submittedName>
        <fullName evidence="1">Uncharacterized protein</fullName>
    </submittedName>
</protein>
<dbReference type="Proteomes" id="UP000827986">
    <property type="component" value="Unassembled WGS sequence"/>
</dbReference>
<reference evidence="1" key="1">
    <citation type="submission" date="2021-09" db="EMBL/GenBank/DDBJ databases">
        <title>The genome of Mauremys mutica provides insights into the evolution of semi-aquatic lifestyle.</title>
        <authorList>
            <person name="Gong S."/>
            <person name="Gao Y."/>
        </authorList>
    </citation>
    <scope>NUCLEOTIDE SEQUENCE</scope>
    <source>
        <strain evidence="1">MM-2020</strain>
        <tissue evidence="1">Muscle</tissue>
    </source>
</reference>
<keyword evidence="2" id="KW-1185">Reference proteome</keyword>
<dbReference type="AlphaFoldDB" id="A0A9D3X242"/>
<proteinExistence type="predicted"/>
<gene>
    <name evidence="1" type="ORF">KIL84_006773</name>
</gene>
<accession>A0A9D3X242</accession>
<evidence type="ECO:0000313" key="2">
    <source>
        <dbReference type="Proteomes" id="UP000827986"/>
    </source>
</evidence>
<organism evidence="1 2">
    <name type="scientific">Mauremys mutica</name>
    <name type="common">yellowpond turtle</name>
    <dbReference type="NCBI Taxonomy" id="74926"/>
    <lineage>
        <taxon>Eukaryota</taxon>
        <taxon>Metazoa</taxon>
        <taxon>Chordata</taxon>
        <taxon>Craniata</taxon>
        <taxon>Vertebrata</taxon>
        <taxon>Euteleostomi</taxon>
        <taxon>Archelosauria</taxon>
        <taxon>Testudinata</taxon>
        <taxon>Testudines</taxon>
        <taxon>Cryptodira</taxon>
        <taxon>Durocryptodira</taxon>
        <taxon>Testudinoidea</taxon>
        <taxon>Geoemydidae</taxon>
        <taxon>Geoemydinae</taxon>
        <taxon>Mauremys</taxon>
    </lineage>
</organism>
<dbReference type="EMBL" id="JAHDVG010000483">
    <property type="protein sequence ID" value="KAH1171155.1"/>
    <property type="molecule type" value="Genomic_DNA"/>
</dbReference>
<evidence type="ECO:0000313" key="1">
    <source>
        <dbReference type="EMBL" id="KAH1171155.1"/>
    </source>
</evidence>
<name>A0A9D3X242_9SAUR</name>
<sequence length="74" mass="8444">MKEPSLEEKKFPDWDVGCILRSATAVLEWIGERSAGMLTFTSREKQRKGTEKIPALGKRRALPRECCRIPALKQ</sequence>